<dbReference type="Pfam" id="PF03466">
    <property type="entry name" value="LysR_substrate"/>
    <property type="match status" value="1"/>
</dbReference>
<dbReference type="Gene3D" id="1.10.10.10">
    <property type="entry name" value="Winged helix-like DNA-binding domain superfamily/Winged helix DNA-binding domain"/>
    <property type="match status" value="1"/>
</dbReference>
<dbReference type="PANTHER" id="PTHR30346">
    <property type="entry name" value="TRANSCRIPTIONAL DUAL REGULATOR HCAR-RELATED"/>
    <property type="match status" value="1"/>
</dbReference>
<sequence>MLNLSRLQALQAVATHGSITGASAALGYTPSAVSQQIAKLERETRTELLERQGGRIFLTPAAHVLVGAARDVLFTLEQAEARLEEQRATPAGRLLMAGFPTACHGLLPAVLAALAEHRELDSRLVEADPHHVLELVVAGEADLGVVHDWHNTPLVLPASLSRARIGVDVADVLLPAGHRLSALVVLSPADLADERWISQQPGSMCHDWLQRTFAEEGVEPRIGYSVGEYQSQMALLAAGLGVALVPRLGRGLVPEGVQVAALHPRPWRRIWAVWRTPMSDRPAVRAALAALTDQWAAQGSAEPSGGTGRLVS</sequence>
<evidence type="ECO:0000313" key="6">
    <source>
        <dbReference type="EMBL" id="MFC1418882.1"/>
    </source>
</evidence>
<dbReference type="PROSITE" id="PS50931">
    <property type="entry name" value="HTH_LYSR"/>
    <property type="match status" value="1"/>
</dbReference>
<evidence type="ECO:0000256" key="2">
    <source>
        <dbReference type="ARBA" id="ARBA00023015"/>
    </source>
</evidence>
<dbReference type="Gene3D" id="3.40.190.10">
    <property type="entry name" value="Periplasmic binding protein-like II"/>
    <property type="match status" value="2"/>
</dbReference>
<dbReference type="InterPro" id="IPR036388">
    <property type="entry name" value="WH-like_DNA-bd_sf"/>
</dbReference>
<evidence type="ECO:0000256" key="4">
    <source>
        <dbReference type="ARBA" id="ARBA00023163"/>
    </source>
</evidence>
<dbReference type="InterPro" id="IPR036390">
    <property type="entry name" value="WH_DNA-bd_sf"/>
</dbReference>
<dbReference type="Pfam" id="PF00126">
    <property type="entry name" value="HTH_1"/>
    <property type="match status" value="1"/>
</dbReference>
<comment type="caution">
    <text evidence="6">The sequence shown here is derived from an EMBL/GenBank/DDBJ whole genome shotgun (WGS) entry which is preliminary data.</text>
</comment>
<keyword evidence="2" id="KW-0805">Transcription regulation</keyword>
<dbReference type="CDD" id="cd08423">
    <property type="entry name" value="PBP2_LTTR_like_6"/>
    <property type="match status" value="1"/>
</dbReference>
<dbReference type="SUPFAM" id="SSF53850">
    <property type="entry name" value="Periplasmic binding protein-like II"/>
    <property type="match status" value="1"/>
</dbReference>
<gene>
    <name evidence="6" type="ORF">ACEZDE_19915</name>
</gene>
<accession>A0ABV6VZE2</accession>
<dbReference type="RefSeq" id="WP_380537672.1">
    <property type="nucleotide sequence ID" value="NZ_JBHFAB010000014.1"/>
</dbReference>
<organism evidence="6 7">
    <name type="scientific">Streptacidiphilus cavernicola</name>
    <dbReference type="NCBI Taxonomy" id="3342716"/>
    <lineage>
        <taxon>Bacteria</taxon>
        <taxon>Bacillati</taxon>
        <taxon>Actinomycetota</taxon>
        <taxon>Actinomycetes</taxon>
        <taxon>Kitasatosporales</taxon>
        <taxon>Streptomycetaceae</taxon>
        <taxon>Streptacidiphilus</taxon>
    </lineage>
</organism>
<feature type="domain" description="HTH lysR-type" evidence="5">
    <location>
        <begin position="2"/>
        <end position="59"/>
    </location>
</feature>
<dbReference type="InterPro" id="IPR005119">
    <property type="entry name" value="LysR_subst-bd"/>
</dbReference>
<dbReference type="PANTHER" id="PTHR30346:SF29">
    <property type="entry name" value="LYSR SUBSTRATE-BINDING"/>
    <property type="match status" value="1"/>
</dbReference>
<keyword evidence="4" id="KW-0804">Transcription</keyword>
<evidence type="ECO:0000313" key="7">
    <source>
        <dbReference type="Proteomes" id="UP001592531"/>
    </source>
</evidence>
<dbReference type="InterPro" id="IPR000847">
    <property type="entry name" value="LysR_HTH_N"/>
</dbReference>
<evidence type="ECO:0000256" key="3">
    <source>
        <dbReference type="ARBA" id="ARBA00023125"/>
    </source>
</evidence>
<reference evidence="6 7" key="1">
    <citation type="submission" date="2024-09" db="EMBL/GenBank/DDBJ databases">
        <authorList>
            <person name="Lee S.D."/>
        </authorList>
    </citation>
    <scope>NUCLEOTIDE SEQUENCE [LARGE SCALE GENOMIC DNA]</scope>
    <source>
        <strain evidence="6 7">N8-3</strain>
    </source>
</reference>
<protein>
    <submittedName>
        <fullName evidence="6">LysR family transcriptional regulator</fullName>
    </submittedName>
</protein>
<evidence type="ECO:0000256" key="1">
    <source>
        <dbReference type="ARBA" id="ARBA00009437"/>
    </source>
</evidence>
<keyword evidence="7" id="KW-1185">Reference proteome</keyword>
<comment type="similarity">
    <text evidence="1">Belongs to the LysR transcriptional regulatory family.</text>
</comment>
<name>A0ABV6VZE2_9ACTN</name>
<dbReference type="Proteomes" id="UP001592531">
    <property type="component" value="Unassembled WGS sequence"/>
</dbReference>
<dbReference type="EMBL" id="JBHFAB010000014">
    <property type="protein sequence ID" value="MFC1418882.1"/>
    <property type="molecule type" value="Genomic_DNA"/>
</dbReference>
<keyword evidence="3" id="KW-0238">DNA-binding</keyword>
<proteinExistence type="inferred from homology"/>
<dbReference type="SUPFAM" id="SSF46785">
    <property type="entry name" value="Winged helix' DNA-binding domain"/>
    <property type="match status" value="1"/>
</dbReference>
<evidence type="ECO:0000259" key="5">
    <source>
        <dbReference type="PROSITE" id="PS50931"/>
    </source>
</evidence>